<feature type="region of interest" description="Disordered" evidence="1">
    <location>
        <begin position="51"/>
        <end position="74"/>
    </location>
</feature>
<organism evidence="2 3">
    <name type="scientific">Populus tomentosa</name>
    <name type="common">Chinese white poplar</name>
    <dbReference type="NCBI Taxonomy" id="118781"/>
    <lineage>
        <taxon>Eukaryota</taxon>
        <taxon>Viridiplantae</taxon>
        <taxon>Streptophyta</taxon>
        <taxon>Embryophyta</taxon>
        <taxon>Tracheophyta</taxon>
        <taxon>Spermatophyta</taxon>
        <taxon>Magnoliopsida</taxon>
        <taxon>eudicotyledons</taxon>
        <taxon>Gunneridae</taxon>
        <taxon>Pentapetalae</taxon>
        <taxon>rosids</taxon>
        <taxon>fabids</taxon>
        <taxon>Malpighiales</taxon>
        <taxon>Salicaceae</taxon>
        <taxon>Saliceae</taxon>
        <taxon>Populus</taxon>
    </lineage>
</organism>
<comment type="caution">
    <text evidence="2">The sequence shown here is derived from an EMBL/GenBank/DDBJ whole genome shotgun (WGS) entry which is preliminary data.</text>
</comment>
<protein>
    <submittedName>
        <fullName evidence="2">Uncharacterized protein</fullName>
    </submittedName>
</protein>
<dbReference type="OrthoDB" id="691329at2759"/>
<proteinExistence type="predicted"/>
<gene>
    <name evidence="2" type="ORF">POTOM_060321</name>
</gene>
<accession>A0A8X7XRN7</accession>
<dbReference type="EMBL" id="JAAWWB010000501">
    <property type="protein sequence ID" value="KAG6736784.1"/>
    <property type="molecule type" value="Genomic_DNA"/>
</dbReference>
<reference evidence="2" key="1">
    <citation type="journal article" date="2020" name="bioRxiv">
        <title>Hybrid origin of Populus tomentosa Carr. identified through genome sequencing and phylogenomic analysis.</title>
        <authorList>
            <person name="An X."/>
            <person name="Gao K."/>
            <person name="Chen Z."/>
            <person name="Li J."/>
            <person name="Yang X."/>
            <person name="Yang X."/>
            <person name="Zhou J."/>
            <person name="Guo T."/>
            <person name="Zhao T."/>
            <person name="Huang S."/>
            <person name="Miao D."/>
            <person name="Khan W.U."/>
            <person name="Rao P."/>
            <person name="Ye M."/>
            <person name="Lei B."/>
            <person name="Liao W."/>
            <person name="Wang J."/>
            <person name="Ji L."/>
            <person name="Li Y."/>
            <person name="Guo B."/>
            <person name="Mustafa N.S."/>
            <person name="Li S."/>
            <person name="Yun Q."/>
            <person name="Keller S.R."/>
            <person name="Mao J."/>
            <person name="Zhang R."/>
            <person name="Strauss S.H."/>
        </authorList>
    </citation>
    <scope>NUCLEOTIDE SEQUENCE</scope>
    <source>
        <strain evidence="2">GM15</strain>
        <tissue evidence="2">Leaf</tissue>
    </source>
</reference>
<dbReference type="Proteomes" id="UP000886885">
    <property type="component" value="Unassembled WGS sequence"/>
</dbReference>
<name>A0A8X7XRN7_POPTO</name>
<dbReference type="AlphaFoldDB" id="A0A8X7XRN7"/>
<evidence type="ECO:0000256" key="1">
    <source>
        <dbReference type="SAM" id="MobiDB-lite"/>
    </source>
</evidence>
<evidence type="ECO:0000313" key="3">
    <source>
        <dbReference type="Proteomes" id="UP000886885"/>
    </source>
</evidence>
<sequence length="74" mass="8370">MSSPAILGARRAGKIIEQDWNGYGLQRRETGSEIGDTILEELVNDIVPHFHEPTLDYSSSSHRKRKQKECSQSD</sequence>
<keyword evidence="3" id="KW-1185">Reference proteome</keyword>
<evidence type="ECO:0000313" key="2">
    <source>
        <dbReference type="EMBL" id="KAG6736784.1"/>
    </source>
</evidence>